<protein>
    <recommendedName>
        <fullName evidence="2">Luciferase-like monooxygenase</fullName>
    </recommendedName>
</protein>
<evidence type="ECO:0000256" key="2">
    <source>
        <dbReference type="ARBA" id="ARBA00074555"/>
    </source>
</evidence>
<evidence type="ECO:0000313" key="4">
    <source>
        <dbReference type="EMBL" id="MBB6508274.1"/>
    </source>
</evidence>
<dbReference type="InterPro" id="IPR019949">
    <property type="entry name" value="CmoO-like"/>
</dbReference>
<dbReference type="GO" id="GO:0005829">
    <property type="term" value="C:cytosol"/>
    <property type="evidence" value="ECO:0007669"/>
    <property type="project" value="TreeGrafter"/>
</dbReference>
<evidence type="ECO:0000259" key="3">
    <source>
        <dbReference type="Pfam" id="PF00296"/>
    </source>
</evidence>
<dbReference type="GO" id="GO:0016705">
    <property type="term" value="F:oxidoreductase activity, acting on paired donors, with incorporation or reduction of molecular oxygen"/>
    <property type="evidence" value="ECO:0007669"/>
    <property type="project" value="InterPro"/>
</dbReference>
<keyword evidence="5" id="KW-1185">Reference proteome</keyword>
<dbReference type="PANTHER" id="PTHR30137">
    <property type="entry name" value="LUCIFERASE-LIKE MONOOXYGENASE"/>
    <property type="match status" value="1"/>
</dbReference>
<accession>A0A7X0JIK7</accession>
<organism evidence="4 5">
    <name type="scientific">Rhizobium soli</name>
    <dbReference type="NCBI Taxonomy" id="424798"/>
    <lineage>
        <taxon>Bacteria</taxon>
        <taxon>Pseudomonadati</taxon>
        <taxon>Pseudomonadota</taxon>
        <taxon>Alphaproteobacteria</taxon>
        <taxon>Hyphomicrobiales</taxon>
        <taxon>Rhizobiaceae</taxon>
        <taxon>Rhizobium/Agrobacterium group</taxon>
        <taxon>Rhizobium</taxon>
    </lineage>
</organism>
<dbReference type="Gene3D" id="3.20.20.30">
    <property type="entry name" value="Luciferase-like domain"/>
    <property type="match status" value="1"/>
</dbReference>
<reference evidence="4 5" key="1">
    <citation type="submission" date="2020-08" db="EMBL/GenBank/DDBJ databases">
        <title>The Agave Microbiome: Exploring the role of microbial communities in plant adaptations to desert environments.</title>
        <authorList>
            <person name="Partida-Martinez L.P."/>
        </authorList>
    </citation>
    <scope>NUCLEOTIDE SEQUENCE [LARGE SCALE GENOMIC DNA]</scope>
    <source>
        <strain evidence="4 5">AS3.12</strain>
    </source>
</reference>
<dbReference type="FunFam" id="3.20.20.30:FF:000002">
    <property type="entry name" value="LLM class flavin-dependent oxidoreductase"/>
    <property type="match status" value="1"/>
</dbReference>
<evidence type="ECO:0000313" key="5">
    <source>
        <dbReference type="Proteomes" id="UP000585437"/>
    </source>
</evidence>
<dbReference type="InterPro" id="IPR011251">
    <property type="entry name" value="Luciferase-like_dom"/>
</dbReference>
<dbReference type="NCBIfam" id="TIGR03558">
    <property type="entry name" value="oxido_grp_1"/>
    <property type="match status" value="1"/>
</dbReference>
<dbReference type="RefSeq" id="WP_184654368.1">
    <property type="nucleotide sequence ID" value="NZ_JACHBU010000003.1"/>
</dbReference>
<dbReference type="SUPFAM" id="SSF51679">
    <property type="entry name" value="Bacterial luciferase-like"/>
    <property type="match status" value="1"/>
</dbReference>
<comment type="caution">
    <text evidence="4">The sequence shown here is derived from an EMBL/GenBank/DDBJ whole genome shotgun (WGS) entry which is preliminary data.</text>
</comment>
<dbReference type="InterPro" id="IPR036661">
    <property type="entry name" value="Luciferase-like_sf"/>
</dbReference>
<dbReference type="Proteomes" id="UP000585437">
    <property type="component" value="Unassembled WGS sequence"/>
</dbReference>
<comment type="similarity">
    <text evidence="1">To bacterial alkanal monooxygenase alpha and beta chains.</text>
</comment>
<feature type="domain" description="Luciferase-like" evidence="3">
    <location>
        <begin position="4"/>
        <end position="300"/>
    </location>
</feature>
<dbReference type="EMBL" id="JACHBU010000003">
    <property type="protein sequence ID" value="MBB6508274.1"/>
    <property type="molecule type" value="Genomic_DNA"/>
</dbReference>
<evidence type="ECO:0000256" key="1">
    <source>
        <dbReference type="ARBA" id="ARBA00007789"/>
    </source>
</evidence>
<sequence>MIPFSILDLSLIGEGYSVSQALDQSRMLAIKAEQHGYNRLWLAEHHGMPGIASAATALVIAHVGAATKTIRVGSGGIMLPNHSPLVIAEQFGTLEALLPGRVDLGLGRAPGTDMRTANALRRNLDAGAENFPQDIVELKHLLGTPVPNQAILAVPGTEANVPIWLLGSSTYSAHVAAALGLPYAFASHFAPDMLLDAIAIYRDRFQPSADLDKPYVMAGVMGVAADTDEEANRLFTSSQQQFVNLRKNVRGLFPKPLDTMDGFWTPMEKMNVEHTLRYAAVGSPRTIERKLGEFLAETQADELIISMPIHDIDKRLRSVELFSQLSLMDSQLQRAA</sequence>
<name>A0A7X0JIK7_9HYPH</name>
<dbReference type="Pfam" id="PF00296">
    <property type="entry name" value="Bac_luciferase"/>
    <property type="match status" value="1"/>
</dbReference>
<proteinExistence type="predicted"/>
<dbReference type="PANTHER" id="PTHR30137:SF6">
    <property type="entry name" value="LUCIFERASE-LIKE MONOOXYGENASE"/>
    <property type="match status" value="1"/>
</dbReference>
<dbReference type="AlphaFoldDB" id="A0A7X0JIK7"/>
<gene>
    <name evidence="4" type="ORF">F4695_001623</name>
</gene>
<dbReference type="InterPro" id="IPR050766">
    <property type="entry name" value="Bact_Lucif_Oxidored"/>
</dbReference>